<dbReference type="PROSITE" id="PS00622">
    <property type="entry name" value="HTH_LUXR_1"/>
    <property type="match status" value="1"/>
</dbReference>
<gene>
    <name evidence="9" type="ORF">GCM10009863_41640</name>
</gene>
<evidence type="ECO:0000256" key="2">
    <source>
        <dbReference type="ARBA" id="ARBA00023015"/>
    </source>
</evidence>
<comment type="caution">
    <text evidence="9">The sequence shown here is derived from an EMBL/GenBank/DDBJ whole genome shotgun (WGS) entry which is preliminary data.</text>
</comment>
<feature type="compositionally biased region" description="Pro residues" evidence="6">
    <location>
        <begin position="1"/>
        <end position="18"/>
    </location>
</feature>
<dbReference type="PROSITE" id="PS50110">
    <property type="entry name" value="RESPONSE_REGULATORY"/>
    <property type="match status" value="1"/>
</dbReference>
<protein>
    <submittedName>
        <fullName evidence="9">Response regulator transcription factor</fullName>
    </submittedName>
</protein>
<keyword evidence="1 5" id="KW-0597">Phosphoprotein</keyword>
<dbReference type="InterPro" id="IPR039420">
    <property type="entry name" value="WalR-like"/>
</dbReference>
<dbReference type="PRINTS" id="PR00038">
    <property type="entry name" value="HTHLUXR"/>
</dbReference>
<feature type="domain" description="HTH luxR-type" evidence="7">
    <location>
        <begin position="189"/>
        <end position="254"/>
    </location>
</feature>
<name>A0ABP6CL00_9ACTN</name>
<evidence type="ECO:0000256" key="1">
    <source>
        <dbReference type="ARBA" id="ARBA00022553"/>
    </source>
</evidence>
<dbReference type="InterPro" id="IPR011006">
    <property type="entry name" value="CheY-like_superfamily"/>
</dbReference>
<dbReference type="SUPFAM" id="SSF52172">
    <property type="entry name" value="CheY-like"/>
    <property type="match status" value="1"/>
</dbReference>
<evidence type="ECO:0000313" key="9">
    <source>
        <dbReference type="EMBL" id="GAA2623031.1"/>
    </source>
</evidence>
<feature type="modified residue" description="4-aspartylphosphate" evidence="5">
    <location>
        <position position="82"/>
    </location>
</feature>
<dbReference type="CDD" id="cd17535">
    <property type="entry name" value="REC_NarL-like"/>
    <property type="match status" value="1"/>
</dbReference>
<dbReference type="InterPro" id="IPR016032">
    <property type="entry name" value="Sig_transdc_resp-reg_C-effctor"/>
</dbReference>
<organism evidence="9 10">
    <name type="scientific">Streptomyces axinellae</name>
    <dbReference type="NCBI Taxonomy" id="552788"/>
    <lineage>
        <taxon>Bacteria</taxon>
        <taxon>Bacillati</taxon>
        <taxon>Actinomycetota</taxon>
        <taxon>Actinomycetes</taxon>
        <taxon>Kitasatosporales</taxon>
        <taxon>Streptomycetaceae</taxon>
        <taxon>Streptomyces</taxon>
    </lineage>
</organism>
<dbReference type="PROSITE" id="PS50043">
    <property type="entry name" value="HTH_LUXR_2"/>
    <property type="match status" value="1"/>
</dbReference>
<keyword evidence="10" id="KW-1185">Reference proteome</keyword>
<evidence type="ECO:0000313" key="10">
    <source>
        <dbReference type="Proteomes" id="UP001501447"/>
    </source>
</evidence>
<dbReference type="EMBL" id="BAAARJ010000013">
    <property type="protein sequence ID" value="GAA2623031.1"/>
    <property type="molecule type" value="Genomic_DNA"/>
</dbReference>
<dbReference type="SMART" id="SM00421">
    <property type="entry name" value="HTH_LUXR"/>
    <property type="match status" value="1"/>
</dbReference>
<dbReference type="CDD" id="cd06170">
    <property type="entry name" value="LuxR_C_like"/>
    <property type="match status" value="1"/>
</dbReference>
<keyword evidence="3" id="KW-0238">DNA-binding</keyword>
<proteinExistence type="predicted"/>
<feature type="region of interest" description="Disordered" evidence="6">
    <location>
        <begin position="1"/>
        <end position="27"/>
    </location>
</feature>
<evidence type="ECO:0000256" key="4">
    <source>
        <dbReference type="ARBA" id="ARBA00023163"/>
    </source>
</evidence>
<keyword evidence="4" id="KW-0804">Transcription</keyword>
<feature type="domain" description="Response regulatory" evidence="8">
    <location>
        <begin position="31"/>
        <end position="151"/>
    </location>
</feature>
<dbReference type="Pfam" id="PF00196">
    <property type="entry name" value="GerE"/>
    <property type="match status" value="1"/>
</dbReference>
<dbReference type="InterPro" id="IPR058245">
    <property type="entry name" value="NreC/VraR/RcsB-like_REC"/>
</dbReference>
<dbReference type="SUPFAM" id="SSF46894">
    <property type="entry name" value="C-terminal effector domain of the bipartite response regulators"/>
    <property type="match status" value="1"/>
</dbReference>
<sequence>MAPMTPHAPPPPDPPSPPGQGQGARQGRPVRVLLADDDPLVRAGLKMMLRGAPGMEVVGEAADGAEVPAAVREFTPDVILMDIRMPTTDGIAATRELTASPPPGTAPPQVIVLTTFDSDTEVLEAVRAGAAGYLLKHTDPEEIVAAVLRAARGEPVLSPSVARTLMDHAANGAGSRAGGDAAGGRAETARARMATLSEREREVAGAVADGLANSEIAERLYMSVGSVKAHISSALAKLGLDNRIRLALLAHDAGHDGRS</sequence>
<evidence type="ECO:0000256" key="5">
    <source>
        <dbReference type="PROSITE-ProRule" id="PRU00169"/>
    </source>
</evidence>
<evidence type="ECO:0000259" key="7">
    <source>
        <dbReference type="PROSITE" id="PS50043"/>
    </source>
</evidence>
<dbReference type="Gene3D" id="3.40.50.2300">
    <property type="match status" value="1"/>
</dbReference>
<dbReference type="InterPro" id="IPR001789">
    <property type="entry name" value="Sig_transdc_resp-reg_receiver"/>
</dbReference>
<dbReference type="Pfam" id="PF00072">
    <property type="entry name" value="Response_reg"/>
    <property type="match status" value="1"/>
</dbReference>
<evidence type="ECO:0000259" key="8">
    <source>
        <dbReference type="PROSITE" id="PS50110"/>
    </source>
</evidence>
<dbReference type="SMART" id="SM00448">
    <property type="entry name" value="REC"/>
    <property type="match status" value="1"/>
</dbReference>
<accession>A0ABP6CL00</accession>
<reference evidence="10" key="1">
    <citation type="journal article" date="2019" name="Int. J. Syst. Evol. Microbiol.">
        <title>The Global Catalogue of Microorganisms (GCM) 10K type strain sequencing project: providing services to taxonomists for standard genome sequencing and annotation.</title>
        <authorList>
            <consortium name="The Broad Institute Genomics Platform"/>
            <consortium name="The Broad Institute Genome Sequencing Center for Infectious Disease"/>
            <person name="Wu L."/>
            <person name="Ma J."/>
        </authorList>
    </citation>
    <scope>NUCLEOTIDE SEQUENCE [LARGE SCALE GENOMIC DNA]</scope>
    <source>
        <strain evidence="10">JCM 16373</strain>
    </source>
</reference>
<keyword evidence="2" id="KW-0805">Transcription regulation</keyword>
<evidence type="ECO:0000256" key="6">
    <source>
        <dbReference type="SAM" id="MobiDB-lite"/>
    </source>
</evidence>
<dbReference type="PANTHER" id="PTHR43214:SF24">
    <property type="entry name" value="TRANSCRIPTIONAL REGULATORY PROTEIN NARL-RELATED"/>
    <property type="match status" value="1"/>
</dbReference>
<dbReference type="PANTHER" id="PTHR43214">
    <property type="entry name" value="TWO-COMPONENT RESPONSE REGULATOR"/>
    <property type="match status" value="1"/>
</dbReference>
<dbReference type="Proteomes" id="UP001501447">
    <property type="component" value="Unassembled WGS sequence"/>
</dbReference>
<evidence type="ECO:0000256" key="3">
    <source>
        <dbReference type="ARBA" id="ARBA00023125"/>
    </source>
</evidence>
<dbReference type="InterPro" id="IPR000792">
    <property type="entry name" value="Tscrpt_reg_LuxR_C"/>
</dbReference>